<dbReference type="RefSeq" id="WP_215505040.1">
    <property type="nucleotide sequence ID" value="NZ_CP076362.1"/>
</dbReference>
<protein>
    <submittedName>
        <fullName evidence="6">LLM class flavin-dependent oxidoreductase</fullName>
    </submittedName>
</protein>
<keyword evidence="4" id="KW-0503">Monooxygenase</keyword>
<dbReference type="Gene3D" id="3.20.20.30">
    <property type="entry name" value="Luciferase-like domain"/>
    <property type="match status" value="1"/>
</dbReference>
<keyword evidence="6" id="KW-0614">Plasmid</keyword>
<gene>
    <name evidence="6" type="ORF">KM031_16350</name>
</gene>
<keyword evidence="7" id="KW-1185">Reference proteome</keyword>
<organism evidence="6 7">
    <name type="scientific">Gemmobacter fulvus</name>
    <dbReference type="NCBI Taxonomy" id="2840474"/>
    <lineage>
        <taxon>Bacteria</taxon>
        <taxon>Pseudomonadati</taxon>
        <taxon>Pseudomonadota</taxon>
        <taxon>Alphaproteobacteria</taxon>
        <taxon>Rhodobacterales</taxon>
        <taxon>Paracoccaceae</taxon>
        <taxon>Gemmobacter</taxon>
    </lineage>
</organism>
<evidence type="ECO:0000313" key="6">
    <source>
        <dbReference type="EMBL" id="QWK92282.1"/>
    </source>
</evidence>
<dbReference type="InterPro" id="IPR011251">
    <property type="entry name" value="Luciferase-like_dom"/>
</dbReference>
<evidence type="ECO:0000256" key="4">
    <source>
        <dbReference type="ARBA" id="ARBA00023033"/>
    </source>
</evidence>
<dbReference type="KEGG" id="gfu:KM031_16350"/>
<evidence type="ECO:0000313" key="7">
    <source>
        <dbReference type="Proteomes" id="UP000679352"/>
    </source>
</evidence>
<name>A0A975PA99_9RHOB</name>
<evidence type="ECO:0000256" key="2">
    <source>
        <dbReference type="ARBA" id="ARBA00022643"/>
    </source>
</evidence>
<dbReference type="PANTHER" id="PTHR42847">
    <property type="entry name" value="ALKANESULFONATE MONOOXYGENASE"/>
    <property type="match status" value="1"/>
</dbReference>
<dbReference type="PANTHER" id="PTHR42847:SF4">
    <property type="entry name" value="ALKANESULFONATE MONOOXYGENASE-RELATED"/>
    <property type="match status" value="1"/>
</dbReference>
<evidence type="ECO:0000259" key="5">
    <source>
        <dbReference type="Pfam" id="PF00296"/>
    </source>
</evidence>
<dbReference type="EMBL" id="CP076362">
    <property type="protein sequence ID" value="QWK92282.1"/>
    <property type="molecule type" value="Genomic_DNA"/>
</dbReference>
<keyword evidence="3" id="KW-0560">Oxidoreductase</keyword>
<dbReference type="Proteomes" id="UP000679352">
    <property type="component" value="Plasmid p1"/>
</dbReference>
<accession>A0A975PA99</accession>
<dbReference type="InterPro" id="IPR036661">
    <property type="entry name" value="Luciferase-like_sf"/>
</dbReference>
<geneLocation type="plasmid" evidence="6 7">
    <name>p1</name>
</geneLocation>
<dbReference type="Pfam" id="PF00296">
    <property type="entry name" value="Bac_luciferase"/>
    <property type="match status" value="1"/>
</dbReference>
<proteinExistence type="predicted"/>
<dbReference type="GO" id="GO:0008726">
    <property type="term" value="F:alkanesulfonate monooxygenase activity"/>
    <property type="evidence" value="ECO:0007669"/>
    <property type="project" value="TreeGrafter"/>
</dbReference>
<feature type="domain" description="Luciferase-like" evidence="5">
    <location>
        <begin position="16"/>
        <end position="302"/>
    </location>
</feature>
<evidence type="ECO:0000256" key="1">
    <source>
        <dbReference type="ARBA" id="ARBA00022630"/>
    </source>
</evidence>
<dbReference type="AlphaFoldDB" id="A0A975PA99"/>
<dbReference type="SUPFAM" id="SSF51679">
    <property type="entry name" value="Bacterial luciferase-like"/>
    <property type="match status" value="1"/>
</dbReference>
<keyword evidence="1" id="KW-0285">Flavoprotein</keyword>
<dbReference type="GO" id="GO:0046306">
    <property type="term" value="P:alkanesulfonate catabolic process"/>
    <property type="evidence" value="ECO:0007669"/>
    <property type="project" value="TreeGrafter"/>
</dbReference>
<evidence type="ECO:0000256" key="3">
    <source>
        <dbReference type="ARBA" id="ARBA00023002"/>
    </source>
</evidence>
<dbReference type="InterPro" id="IPR050172">
    <property type="entry name" value="SsuD_RutA_monooxygenase"/>
</dbReference>
<sequence length="334" mass="37006">MELYTTASPSVRFHPRAYLDRITEIARWHEQAGIAGMLIYTDNSLIDPWTVAQAALERTDRFVPLIATQPLYMHPLAAARKISSLAFLYGRRVALNLVAGGFVRDLAQLGDHTEHDLRYDRLLEYTSIMMALLRGETTTFSGTYYQVEGLALSPGLPADLIPELYLSGASDACMAAAATLGATRLSYTKPLSQIAPGQIAAGRVGLRLGIIARPDRAGAWEVARARFPADRRGQLAHRMARGATDSIWHRDISAVADTLDEDGSDPYWLFPLKNYKTFCPYLVGSYEDVAQYVQGYADLGYRTLILDEAESEADLTHIVHALRLGTMLEQEPQQ</sequence>
<reference evidence="6" key="1">
    <citation type="submission" date="2021-06" db="EMBL/GenBank/DDBJ databases">
        <authorList>
            <person name="Lee C.-S."/>
            <person name="Jin L."/>
        </authorList>
    </citation>
    <scope>NUCLEOTIDE SEQUENCE</scope>
    <source>
        <strain evidence="6">Con5</strain>
        <plasmid evidence="6">p1</plasmid>
    </source>
</reference>
<keyword evidence="2" id="KW-0288">FMN</keyword>